<organism evidence="1 2">
    <name type="scientific">Mesorhizobium muleiense</name>
    <dbReference type="NCBI Taxonomy" id="1004279"/>
    <lineage>
        <taxon>Bacteria</taxon>
        <taxon>Pseudomonadati</taxon>
        <taxon>Pseudomonadota</taxon>
        <taxon>Alphaproteobacteria</taxon>
        <taxon>Hyphomicrobiales</taxon>
        <taxon>Phyllobacteriaceae</taxon>
        <taxon>Mesorhizobium</taxon>
    </lineage>
</organism>
<dbReference type="Proteomes" id="UP000198894">
    <property type="component" value="Unassembled WGS sequence"/>
</dbReference>
<gene>
    <name evidence="1" type="ORF">SAMN05428953_12618</name>
</gene>
<dbReference type="AlphaFoldDB" id="A0A1G9H0H4"/>
<accession>A0A1G9H0H4</accession>
<protein>
    <submittedName>
        <fullName evidence="1">ABC-type phosphate/phosphonate transport system, substrate-binding protein</fullName>
    </submittedName>
</protein>
<dbReference type="PANTHER" id="PTHR35841:SF1">
    <property type="entry name" value="PHOSPHONATES-BINDING PERIPLASMIC PROTEIN"/>
    <property type="match status" value="1"/>
</dbReference>
<keyword evidence="2" id="KW-1185">Reference proteome</keyword>
<proteinExistence type="predicted"/>
<evidence type="ECO:0000313" key="1">
    <source>
        <dbReference type="EMBL" id="SDL06013.1"/>
    </source>
</evidence>
<dbReference type="PANTHER" id="PTHR35841">
    <property type="entry name" value="PHOSPHONATES-BINDING PERIPLASMIC PROTEIN"/>
    <property type="match status" value="1"/>
</dbReference>
<dbReference type="Gene3D" id="3.40.190.10">
    <property type="entry name" value="Periplasmic binding protein-like II"/>
    <property type="match status" value="1"/>
</dbReference>
<reference evidence="2" key="1">
    <citation type="submission" date="2016-10" db="EMBL/GenBank/DDBJ databases">
        <authorList>
            <person name="Varghese N."/>
            <person name="Submissions S."/>
        </authorList>
    </citation>
    <scope>NUCLEOTIDE SEQUENCE [LARGE SCALE GENOMIC DNA]</scope>
    <source>
        <strain evidence="2">CGMCC 1.11022</strain>
    </source>
</reference>
<name>A0A1G9H0H4_9HYPH</name>
<dbReference type="SUPFAM" id="SSF53850">
    <property type="entry name" value="Periplasmic binding protein-like II"/>
    <property type="match status" value="1"/>
</dbReference>
<dbReference type="Pfam" id="PF12974">
    <property type="entry name" value="Phosphonate-bd"/>
    <property type="match status" value="1"/>
</dbReference>
<dbReference type="EMBL" id="FNEE01000026">
    <property type="protein sequence ID" value="SDL06013.1"/>
    <property type="molecule type" value="Genomic_DNA"/>
</dbReference>
<sequence length="271" mass="29140">MTSGYMGLFVAGLPMYDWSEMRSEVDAQWARLRDAFRQKGIDAPQTIARVNADLRPVDGGIRDAAGKVMAPDPATLPPDELDFFGLWLHPALLFAQTCWGPMELGLATHVQLVGQPRYDAFEGGQGELYSSALVMRAGEAPTVGSPSDGSPLIPLDVLRGKHFTFNSLDSMSGIIAPARDLEALGESLDIFSERSESGGHRASIVAIAEGKADVAAIDCQSWANARRFEPAAEAVTVVGWTTRRKGLPFITARTTPEKIVEALREVVAATA</sequence>
<evidence type="ECO:0000313" key="2">
    <source>
        <dbReference type="Proteomes" id="UP000198894"/>
    </source>
</evidence>